<sequence>MPDPVTLTVIEGAANAFTILHLGRKVFKALPIRSIFKTKATTIAAMETRMEHIRDLFHECRLALNYGGASSGSPSDLSAVNEGETRFQTLYKKYLRLKRQLEEMTGQEVPQTEDIARCTSLRPVGSLFSTISQEIKDLKIMIKGLERDVEVLSISAQKNREDLKLESEVMKSDALFAELGDSRQRLGPLSTSEQILQVRTIAIKYIDEKEAELFALQYCKTFKTADPNAPVRVPQLATPSDPPNSSGWDTPNTYISTPRGAEEIQLAVVTERLQNSGLGNRLDPDSFADPKNRRES</sequence>
<protein>
    <submittedName>
        <fullName evidence="2">Uncharacterized protein</fullName>
    </submittedName>
</protein>
<feature type="compositionally biased region" description="Basic and acidic residues" evidence="1">
    <location>
        <begin position="282"/>
        <end position="296"/>
    </location>
</feature>
<comment type="caution">
    <text evidence="2">The sequence shown here is derived from an EMBL/GenBank/DDBJ whole genome shotgun (WGS) entry which is preliminary data.</text>
</comment>
<reference evidence="2 3" key="1">
    <citation type="submission" date="2024-05" db="EMBL/GenBank/DDBJ databases">
        <title>A draft genome resource for the thread blight pathogen Marasmius tenuissimus strain MS-2.</title>
        <authorList>
            <person name="Yulfo-Soto G.E."/>
            <person name="Baruah I.K."/>
            <person name="Amoako-Attah I."/>
            <person name="Bukari Y."/>
            <person name="Meinhardt L.W."/>
            <person name="Bailey B.A."/>
            <person name="Cohen S.P."/>
        </authorList>
    </citation>
    <scope>NUCLEOTIDE SEQUENCE [LARGE SCALE GENOMIC DNA]</scope>
    <source>
        <strain evidence="2 3">MS-2</strain>
    </source>
</reference>
<proteinExistence type="predicted"/>
<dbReference type="EMBL" id="JBBXMP010000026">
    <property type="protein sequence ID" value="KAL0067382.1"/>
    <property type="molecule type" value="Genomic_DNA"/>
</dbReference>
<feature type="region of interest" description="Disordered" evidence="1">
    <location>
        <begin position="275"/>
        <end position="296"/>
    </location>
</feature>
<evidence type="ECO:0000313" key="2">
    <source>
        <dbReference type="EMBL" id="KAL0067382.1"/>
    </source>
</evidence>
<keyword evidence="3" id="KW-1185">Reference proteome</keyword>
<dbReference type="Proteomes" id="UP001437256">
    <property type="component" value="Unassembled WGS sequence"/>
</dbReference>
<organism evidence="2 3">
    <name type="scientific">Marasmius tenuissimus</name>
    <dbReference type="NCBI Taxonomy" id="585030"/>
    <lineage>
        <taxon>Eukaryota</taxon>
        <taxon>Fungi</taxon>
        <taxon>Dikarya</taxon>
        <taxon>Basidiomycota</taxon>
        <taxon>Agaricomycotina</taxon>
        <taxon>Agaricomycetes</taxon>
        <taxon>Agaricomycetidae</taxon>
        <taxon>Agaricales</taxon>
        <taxon>Marasmiineae</taxon>
        <taxon>Marasmiaceae</taxon>
        <taxon>Marasmius</taxon>
    </lineage>
</organism>
<evidence type="ECO:0000256" key="1">
    <source>
        <dbReference type="SAM" id="MobiDB-lite"/>
    </source>
</evidence>
<accession>A0ABR3A0A5</accession>
<name>A0ABR3A0A5_9AGAR</name>
<gene>
    <name evidence="2" type="ORF">AAF712_005611</name>
</gene>
<feature type="region of interest" description="Disordered" evidence="1">
    <location>
        <begin position="230"/>
        <end position="256"/>
    </location>
</feature>
<evidence type="ECO:0000313" key="3">
    <source>
        <dbReference type="Proteomes" id="UP001437256"/>
    </source>
</evidence>
<feature type="compositionally biased region" description="Polar residues" evidence="1">
    <location>
        <begin position="243"/>
        <end position="256"/>
    </location>
</feature>